<feature type="domain" description="SGNH hydrolase-type esterase" evidence="1">
    <location>
        <begin position="26"/>
        <end position="262"/>
    </location>
</feature>
<name>A0A8J3DBK4_9BACT</name>
<dbReference type="EMBL" id="BMXF01000004">
    <property type="protein sequence ID" value="GHB79243.1"/>
    <property type="molecule type" value="Genomic_DNA"/>
</dbReference>
<dbReference type="AlphaFoldDB" id="A0A8J3DBK4"/>
<organism evidence="2 3">
    <name type="scientific">Persicitalea jodogahamensis</name>
    <dbReference type="NCBI Taxonomy" id="402147"/>
    <lineage>
        <taxon>Bacteria</taxon>
        <taxon>Pseudomonadati</taxon>
        <taxon>Bacteroidota</taxon>
        <taxon>Cytophagia</taxon>
        <taxon>Cytophagales</taxon>
        <taxon>Spirosomataceae</taxon>
        <taxon>Persicitalea</taxon>
    </lineage>
</organism>
<accession>A0A8J3DBK4</accession>
<dbReference type="InterPro" id="IPR036514">
    <property type="entry name" value="SGNH_hydro_sf"/>
</dbReference>
<protein>
    <recommendedName>
        <fullName evidence="1">SGNH hydrolase-type esterase domain-containing protein</fullName>
    </recommendedName>
</protein>
<dbReference type="Proteomes" id="UP000598271">
    <property type="component" value="Unassembled WGS sequence"/>
</dbReference>
<keyword evidence="3" id="KW-1185">Reference proteome</keyword>
<evidence type="ECO:0000313" key="3">
    <source>
        <dbReference type="Proteomes" id="UP000598271"/>
    </source>
</evidence>
<dbReference type="RefSeq" id="WP_189566001.1">
    <property type="nucleotide sequence ID" value="NZ_BMXF01000004.1"/>
</dbReference>
<dbReference type="PANTHER" id="PTHR30383">
    <property type="entry name" value="THIOESTERASE 1/PROTEASE 1/LYSOPHOSPHOLIPASE L1"/>
    <property type="match status" value="1"/>
</dbReference>
<dbReference type="CDD" id="cd00229">
    <property type="entry name" value="SGNH_hydrolase"/>
    <property type="match status" value="1"/>
</dbReference>
<dbReference type="SUPFAM" id="SSF52266">
    <property type="entry name" value="SGNH hydrolase"/>
    <property type="match status" value="1"/>
</dbReference>
<sequence length="275" mass="31237">MKKILILVLLFAISLGTAPRKITWLALGDSITYLNDHREQTGDRLTKGYLTRIAENNPEIDYINKGYNGWTAVKIAQNIDSLGLTKADVYTVFLGTNDWWQGKKVGVLSDYENNTGTGTVYGSFRIITDKLRLLNKKAKIILMTPMQRGDFVYVANYKNNAFGSYKPKDDQELEQFADAVVSIGKLEKMPVVDLYHDSGITSANAVHFKRLRNPQSGNYQDYSYPDYTNIPFNPEKDNYPYPPEAIHMTYDGLHPSDKGNEIIANMLAKKWKGFR</sequence>
<comment type="caution">
    <text evidence="2">The sequence shown here is derived from an EMBL/GenBank/DDBJ whole genome shotgun (WGS) entry which is preliminary data.</text>
</comment>
<dbReference type="Gene3D" id="3.40.50.1110">
    <property type="entry name" value="SGNH hydrolase"/>
    <property type="match status" value="1"/>
</dbReference>
<gene>
    <name evidence="2" type="ORF">GCM10007390_36530</name>
</gene>
<evidence type="ECO:0000313" key="2">
    <source>
        <dbReference type="EMBL" id="GHB79243.1"/>
    </source>
</evidence>
<dbReference type="Pfam" id="PF13472">
    <property type="entry name" value="Lipase_GDSL_2"/>
    <property type="match status" value="1"/>
</dbReference>
<dbReference type="InterPro" id="IPR013830">
    <property type="entry name" value="SGNH_hydro"/>
</dbReference>
<dbReference type="GO" id="GO:0016788">
    <property type="term" value="F:hydrolase activity, acting on ester bonds"/>
    <property type="evidence" value="ECO:0007669"/>
    <property type="project" value="UniProtKB-ARBA"/>
</dbReference>
<proteinExistence type="predicted"/>
<dbReference type="InterPro" id="IPR051532">
    <property type="entry name" value="Ester_Hydrolysis_Enzymes"/>
</dbReference>
<evidence type="ECO:0000259" key="1">
    <source>
        <dbReference type="Pfam" id="PF13472"/>
    </source>
</evidence>
<reference evidence="2 3" key="1">
    <citation type="journal article" date="2014" name="Int. J. Syst. Evol. Microbiol.">
        <title>Complete genome sequence of Corynebacterium casei LMG S-19264T (=DSM 44701T), isolated from a smear-ripened cheese.</title>
        <authorList>
            <consortium name="US DOE Joint Genome Institute (JGI-PGF)"/>
            <person name="Walter F."/>
            <person name="Albersmeier A."/>
            <person name="Kalinowski J."/>
            <person name="Ruckert C."/>
        </authorList>
    </citation>
    <scope>NUCLEOTIDE SEQUENCE [LARGE SCALE GENOMIC DNA]</scope>
    <source>
        <strain evidence="2 3">KCTC 12866</strain>
    </source>
</reference>